<evidence type="ECO:0000313" key="3">
    <source>
        <dbReference type="Proteomes" id="UP001209570"/>
    </source>
</evidence>
<organism evidence="2 3">
    <name type="scientific">Pythium insidiosum</name>
    <name type="common">Pythiosis disease agent</name>
    <dbReference type="NCBI Taxonomy" id="114742"/>
    <lineage>
        <taxon>Eukaryota</taxon>
        <taxon>Sar</taxon>
        <taxon>Stramenopiles</taxon>
        <taxon>Oomycota</taxon>
        <taxon>Peronosporomycetes</taxon>
        <taxon>Pythiales</taxon>
        <taxon>Pythiaceae</taxon>
        <taxon>Pythium</taxon>
    </lineage>
</organism>
<comment type="caution">
    <text evidence="2">The sequence shown here is derived from an EMBL/GenBank/DDBJ whole genome shotgun (WGS) entry which is preliminary data.</text>
</comment>
<feature type="chain" id="PRO_5042117690" description="Secreted RxLR effector peptide protein" evidence="1">
    <location>
        <begin position="20"/>
        <end position="248"/>
    </location>
</feature>
<reference evidence="2" key="1">
    <citation type="submission" date="2021-12" db="EMBL/GenBank/DDBJ databases">
        <title>Prjna785345.</title>
        <authorList>
            <person name="Rujirawat T."/>
            <person name="Krajaejun T."/>
        </authorList>
    </citation>
    <scope>NUCLEOTIDE SEQUENCE</scope>
    <source>
        <strain evidence="2">Pi057C3</strain>
    </source>
</reference>
<evidence type="ECO:0000313" key="2">
    <source>
        <dbReference type="EMBL" id="KAJ0390409.1"/>
    </source>
</evidence>
<keyword evidence="3" id="KW-1185">Reference proteome</keyword>
<keyword evidence="1" id="KW-0732">Signal</keyword>
<feature type="signal peptide" evidence="1">
    <location>
        <begin position="1"/>
        <end position="19"/>
    </location>
</feature>
<accession>A0AAD5LRR1</accession>
<sequence length="248" mass="26530">MRAFLLCLGVAVCAVSAVAGHFSDPLWQRIPVGATVVHPHGSGLEVVTSNASDHHHRRQRRALAAMSVNINDMVSKINAFFRTVAGSSINALPDLGKELAAIDYRALSPKYTKATSSGDDSTKSLIKDNGEIVKVTSENIQKLSQSLERAALATALRDVTSAVSSAWSTINADGGRVRGCGIYKGVFSQRMSQLASMDLPADDKAPFEALQASVKAIVMAMTMVTSMRQMCDSFGEVDPVTDVKLIFE</sequence>
<dbReference type="EMBL" id="JAKCXM010002160">
    <property type="protein sequence ID" value="KAJ0390409.1"/>
    <property type="molecule type" value="Genomic_DNA"/>
</dbReference>
<gene>
    <name evidence="2" type="ORF">P43SY_010369</name>
</gene>
<proteinExistence type="predicted"/>
<name>A0AAD5LRR1_PYTIN</name>
<evidence type="ECO:0000256" key="1">
    <source>
        <dbReference type="SAM" id="SignalP"/>
    </source>
</evidence>
<dbReference type="Proteomes" id="UP001209570">
    <property type="component" value="Unassembled WGS sequence"/>
</dbReference>
<protein>
    <recommendedName>
        <fullName evidence="4">Secreted RxLR effector peptide protein</fullName>
    </recommendedName>
</protein>
<dbReference type="AlphaFoldDB" id="A0AAD5LRR1"/>
<evidence type="ECO:0008006" key="4">
    <source>
        <dbReference type="Google" id="ProtNLM"/>
    </source>
</evidence>